<gene>
    <name evidence="1" type="ORF">ACFQEU_17840</name>
</gene>
<reference evidence="1 2" key="1">
    <citation type="journal article" date="2019" name="Int. J. Syst. Evol. Microbiol.">
        <title>The Global Catalogue of Microorganisms (GCM) 10K type strain sequencing project: providing services to taxonomists for standard genome sequencing and annotation.</title>
        <authorList>
            <consortium name="The Broad Institute Genomics Platform"/>
            <consortium name="The Broad Institute Genome Sequencing Center for Infectious Disease"/>
            <person name="Wu L."/>
            <person name="Ma J."/>
        </authorList>
    </citation>
    <scope>NUCLEOTIDE SEQUENCE [LARGE SCALE GENOMIC DNA]</scope>
    <source>
        <strain evidence="1 2">CGMCC 1.3239</strain>
    </source>
</reference>
<feature type="non-terminal residue" evidence="1">
    <location>
        <position position="1"/>
    </location>
</feature>
<dbReference type="EMBL" id="JBHSWW010000701">
    <property type="protein sequence ID" value="MFC6755314.1"/>
    <property type="molecule type" value="Genomic_DNA"/>
</dbReference>
<sequence>VHKAYVYGYLGHAASDVFAHTYVNQYAGDAFDLWDETRVERRHMALEGYISSKLPPLRNHQGDAIGTAADQLNLNGPVSLAVKQLFLEGDSVRQQYGSSAFGGHLAALMHYRNAIDELAEDPIWHAIDVAAAKIASQYWLNVTLTDSEASQIVNAAQPVLDTLNGDVVDFSQAVDDKLFNAV</sequence>
<evidence type="ECO:0000313" key="1">
    <source>
        <dbReference type="EMBL" id="MFC6755314.1"/>
    </source>
</evidence>
<dbReference type="Proteomes" id="UP001596442">
    <property type="component" value="Unassembled WGS sequence"/>
</dbReference>
<keyword evidence="2" id="KW-1185">Reference proteome</keyword>
<accession>A0ABD5SIM3</accession>
<dbReference type="AlphaFoldDB" id="A0ABD5SIM3"/>
<organism evidence="1 2">
    <name type="scientific">Halorubrum tibetense</name>
    <dbReference type="NCBI Taxonomy" id="175631"/>
    <lineage>
        <taxon>Archaea</taxon>
        <taxon>Methanobacteriati</taxon>
        <taxon>Methanobacteriota</taxon>
        <taxon>Stenosarchaea group</taxon>
        <taxon>Halobacteria</taxon>
        <taxon>Halobacteriales</taxon>
        <taxon>Haloferacaceae</taxon>
        <taxon>Halorubrum</taxon>
    </lineage>
</organism>
<dbReference type="RefSeq" id="WP_379784333.1">
    <property type="nucleotide sequence ID" value="NZ_JBHSWW010000701.1"/>
</dbReference>
<evidence type="ECO:0008006" key="3">
    <source>
        <dbReference type="Google" id="ProtNLM"/>
    </source>
</evidence>
<proteinExistence type="predicted"/>
<comment type="caution">
    <text evidence="1">The sequence shown here is derived from an EMBL/GenBank/DDBJ whole genome shotgun (WGS) entry which is preliminary data.</text>
</comment>
<evidence type="ECO:0000313" key="2">
    <source>
        <dbReference type="Proteomes" id="UP001596442"/>
    </source>
</evidence>
<name>A0ABD5SIM3_9EURY</name>
<feature type="non-terminal residue" evidence="1">
    <location>
        <position position="182"/>
    </location>
</feature>
<protein>
    <recommendedName>
        <fullName evidence="3">Phospholipase C/D domain-containing protein</fullName>
    </recommendedName>
</protein>